<dbReference type="GO" id="GO:0046872">
    <property type="term" value="F:metal ion binding"/>
    <property type="evidence" value="ECO:0007669"/>
    <property type="project" value="UniProtKB-KW"/>
</dbReference>
<dbReference type="Gene3D" id="3.90.45.10">
    <property type="entry name" value="Peptide deformylase"/>
    <property type="match status" value="1"/>
</dbReference>
<dbReference type="HAMAP" id="MF_00163">
    <property type="entry name" value="Pep_deformylase"/>
    <property type="match status" value="1"/>
</dbReference>
<evidence type="ECO:0000313" key="4">
    <source>
        <dbReference type="Proteomes" id="UP000178017"/>
    </source>
</evidence>
<evidence type="ECO:0000256" key="2">
    <source>
        <dbReference type="HAMAP-Rule" id="MF_00163"/>
    </source>
</evidence>
<dbReference type="PANTHER" id="PTHR10458">
    <property type="entry name" value="PEPTIDE DEFORMYLASE"/>
    <property type="match status" value="1"/>
</dbReference>
<name>A0A1F5MJK8_9BACT</name>
<feature type="binding site" evidence="2">
    <location>
        <position position="90"/>
    </location>
    <ligand>
        <name>Fe cation</name>
        <dbReference type="ChEBI" id="CHEBI:24875"/>
    </ligand>
</feature>
<keyword evidence="2" id="KW-0648">Protein biosynthesis</keyword>
<keyword evidence="2" id="KW-0479">Metal-binding</keyword>
<comment type="similarity">
    <text evidence="1 2">Belongs to the polypeptide deformylase family.</text>
</comment>
<sequence>MEIVKAPDARLRVKTKQVKKITPELLKTIKEMVLLTKSFADPEGVGLAATQIGNGGQYFVSKTKSGSFRSVINPAILNFSKKTKVFFEGCLSIPDYYGEVKRPIGVTVLYLDEKGQKIKKKLTGLEAWIFQHEYDHLQGKLFVDYVLAQKSRLYKVVGKDKTGAEVFEEVSLEI</sequence>
<keyword evidence="2" id="KW-0408">Iron</keyword>
<reference evidence="3 4" key="1">
    <citation type="journal article" date="2016" name="Nat. Commun.">
        <title>Thousands of microbial genomes shed light on interconnected biogeochemical processes in an aquifer system.</title>
        <authorList>
            <person name="Anantharaman K."/>
            <person name="Brown C.T."/>
            <person name="Hug L.A."/>
            <person name="Sharon I."/>
            <person name="Castelle C.J."/>
            <person name="Probst A.J."/>
            <person name="Thomas B.C."/>
            <person name="Singh A."/>
            <person name="Wilkins M.J."/>
            <person name="Karaoz U."/>
            <person name="Brodie E.L."/>
            <person name="Williams K.H."/>
            <person name="Hubbard S.S."/>
            <person name="Banfield J.F."/>
        </authorList>
    </citation>
    <scope>NUCLEOTIDE SEQUENCE [LARGE SCALE GENOMIC DNA]</scope>
</reference>
<gene>
    <name evidence="2" type="primary">def</name>
    <name evidence="3" type="ORF">A3B49_01990</name>
</gene>
<dbReference type="GO" id="GO:0006412">
    <property type="term" value="P:translation"/>
    <property type="evidence" value="ECO:0007669"/>
    <property type="project" value="UniProtKB-UniRule"/>
</dbReference>
<dbReference type="EMBL" id="MFDO01000016">
    <property type="protein sequence ID" value="OGE65564.1"/>
    <property type="molecule type" value="Genomic_DNA"/>
</dbReference>
<accession>A0A1F5MJK8</accession>
<dbReference type="Proteomes" id="UP000178017">
    <property type="component" value="Unassembled WGS sequence"/>
</dbReference>
<dbReference type="NCBIfam" id="TIGR00079">
    <property type="entry name" value="pept_deformyl"/>
    <property type="match status" value="1"/>
</dbReference>
<comment type="catalytic activity">
    <reaction evidence="2">
        <text>N-terminal N-formyl-L-methionyl-[peptide] + H2O = N-terminal L-methionyl-[peptide] + formate</text>
        <dbReference type="Rhea" id="RHEA:24420"/>
        <dbReference type="Rhea" id="RHEA-COMP:10639"/>
        <dbReference type="Rhea" id="RHEA-COMP:10640"/>
        <dbReference type="ChEBI" id="CHEBI:15377"/>
        <dbReference type="ChEBI" id="CHEBI:15740"/>
        <dbReference type="ChEBI" id="CHEBI:49298"/>
        <dbReference type="ChEBI" id="CHEBI:64731"/>
        <dbReference type="EC" id="3.5.1.88"/>
    </reaction>
</comment>
<dbReference type="CDD" id="cd00487">
    <property type="entry name" value="Pep_deformylase"/>
    <property type="match status" value="1"/>
</dbReference>
<evidence type="ECO:0000313" key="3">
    <source>
        <dbReference type="EMBL" id="OGE65564.1"/>
    </source>
</evidence>
<dbReference type="EC" id="3.5.1.88" evidence="2"/>
<protein>
    <recommendedName>
        <fullName evidence="2">Peptide deformylase</fullName>
        <shortName evidence="2">PDF</shortName>
        <ecNumber evidence="2">3.5.1.88</ecNumber>
    </recommendedName>
    <alternativeName>
        <fullName evidence="2">Polypeptide deformylase</fullName>
    </alternativeName>
</protein>
<comment type="caution">
    <text evidence="3">The sequence shown here is derived from an EMBL/GenBank/DDBJ whole genome shotgun (WGS) entry which is preliminary data.</text>
</comment>
<feature type="binding site" evidence="2">
    <location>
        <position position="136"/>
    </location>
    <ligand>
        <name>Fe cation</name>
        <dbReference type="ChEBI" id="CHEBI:24875"/>
    </ligand>
</feature>
<comment type="function">
    <text evidence="2">Removes the formyl group from the N-terminal Met of newly synthesized proteins. Requires at least a dipeptide for an efficient rate of reaction. N-terminal L-methionine is a prerequisite for activity but the enzyme has broad specificity at other positions.</text>
</comment>
<dbReference type="Pfam" id="PF01327">
    <property type="entry name" value="Pep_deformylase"/>
    <property type="match status" value="1"/>
</dbReference>
<dbReference type="NCBIfam" id="NF001159">
    <property type="entry name" value="PRK00150.1-3"/>
    <property type="match status" value="1"/>
</dbReference>
<evidence type="ECO:0000256" key="1">
    <source>
        <dbReference type="ARBA" id="ARBA00010759"/>
    </source>
</evidence>
<proteinExistence type="inferred from homology"/>
<dbReference type="PANTHER" id="PTHR10458:SF22">
    <property type="entry name" value="PEPTIDE DEFORMYLASE"/>
    <property type="match status" value="1"/>
</dbReference>
<keyword evidence="2" id="KW-0378">Hydrolase</keyword>
<dbReference type="InterPro" id="IPR036821">
    <property type="entry name" value="Peptide_deformylase_sf"/>
</dbReference>
<dbReference type="PIRSF" id="PIRSF004749">
    <property type="entry name" value="Pep_def"/>
    <property type="match status" value="1"/>
</dbReference>
<comment type="cofactor">
    <cofactor evidence="2">
        <name>Fe(2+)</name>
        <dbReference type="ChEBI" id="CHEBI:29033"/>
    </cofactor>
    <text evidence="2">Binds 1 Fe(2+) ion.</text>
</comment>
<dbReference type="InterPro" id="IPR023635">
    <property type="entry name" value="Peptide_deformylase"/>
</dbReference>
<organism evidence="3 4">
    <name type="scientific">Candidatus Daviesbacteria bacterium RIFCSPLOWO2_01_FULL_40_24</name>
    <dbReference type="NCBI Taxonomy" id="1797787"/>
    <lineage>
        <taxon>Bacteria</taxon>
        <taxon>Candidatus Daviesiibacteriota</taxon>
    </lineage>
</organism>
<dbReference type="GO" id="GO:0042586">
    <property type="term" value="F:peptide deformylase activity"/>
    <property type="evidence" value="ECO:0007669"/>
    <property type="project" value="UniProtKB-UniRule"/>
</dbReference>
<dbReference type="AlphaFoldDB" id="A0A1F5MJK8"/>
<dbReference type="SUPFAM" id="SSF56420">
    <property type="entry name" value="Peptide deformylase"/>
    <property type="match status" value="1"/>
</dbReference>
<dbReference type="PRINTS" id="PR01576">
    <property type="entry name" value="PDEFORMYLASE"/>
</dbReference>
<feature type="active site" evidence="2">
    <location>
        <position position="133"/>
    </location>
</feature>
<feature type="binding site" evidence="2">
    <location>
        <position position="132"/>
    </location>
    <ligand>
        <name>Fe cation</name>
        <dbReference type="ChEBI" id="CHEBI:24875"/>
    </ligand>
</feature>